<name>A0A1B0F9S3_GLOMM</name>
<evidence type="ECO:0000313" key="1">
    <source>
        <dbReference type="EnsemblMetazoa" id="GMOY000244-PA"/>
    </source>
</evidence>
<dbReference type="EnsemblMetazoa" id="GMOY000244-RA">
    <property type="protein sequence ID" value="GMOY000244-PA"/>
    <property type="gene ID" value="GMOY000244"/>
</dbReference>
<dbReference type="VEuPathDB" id="VectorBase:GMOY000244"/>
<dbReference type="AlphaFoldDB" id="A0A1B0F9S3"/>
<accession>A0A1B0F9S3</accession>
<reference evidence="1" key="1">
    <citation type="submission" date="2020-05" db="UniProtKB">
        <authorList>
            <consortium name="EnsemblMetazoa"/>
        </authorList>
    </citation>
    <scope>IDENTIFICATION</scope>
    <source>
        <strain evidence="1">Yale</strain>
    </source>
</reference>
<sequence length="143" mass="15350">MYKKPSMLAVAFHIIITRAHRKSTTATVKSSKIAMFHISVSADKVSMDNTANKSFDISYKTTTAKNSPINTLNSLRVVGKPGTPIRKQTVITTENPTTFNTTTILSNVATATTKTTTTTTTATAATNISSSSSSTTTTKQKRK</sequence>
<organism evidence="1 2">
    <name type="scientific">Glossina morsitans morsitans</name>
    <name type="common">Savannah tsetse fly</name>
    <dbReference type="NCBI Taxonomy" id="37546"/>
    <lineage>
        <taxon>Eukaryota</taxon>
        <taxon>Metazoa</taxon>
        <taxon>Ecdysozoa</taxon>
        <taxon>Arthropoda</taxon>
        <taxon>Hexapoda</taxon>
        <taxon>Insecta</taxon>
        <taxon>Pterygota</taxon>
        <taxon>Neoptera</taxon>
        <taxon>Endopterygota</taxon>
        <taxon>Diptera</taxon>
        <taxon>Brachycera</taxon>
        <taxon>Muscomorpha</taxon>
        <taxon>Hippoboscoidea</taxon>
        <taxon>Glossinidae</taxon>
        <taxon>Glossina</taxon>
    </lineage>
</organism>
<proteinExistence type="predicted"/>
<keyword evidence="2" id="KW-1185">Reference proteome</keyword>
<protein>
    <submittedName>
        <fullName evidence="1">Uncharacterized protein</fullName>
    </submittedName>
</protein>
<evidence type="ECO:0000313" key="2">
    <source>
        <dbReference type="Proteomes" id="UP000092444"/>
    </source>
</evidence>
<dbReference type="Proteomes" id="UP000092444">
    <property type="component" value="Unassembled WGS sequence"/>
</dbReference>
<dbReference type="STRING" id="37546.A0A1B0F9S3"/>
<dbReference type="EMBL" id="CCAG010020110">
    <property type="status" value="NOT_ANNOTATED_CDS"/>
    <property type="molecule type" value="Genomic_DNA"/>
</dbReference>